<dbReference type="Proteomes" id="UP000193710">
    <property type="component" value="Unassembled WGS sequence"/>
</dbReference>
<reference evidence="5" key="2">
    <citation type="submission" date="2014-04" db="EMBL/GenBank/DDBJ databases">
        <authorList>
            <person name="Xu Y.W."/>
            <person name="Yang Q."/>
        </authorList>
    </citation>
    <scope>NUCLEOTIDE SEQUENCE</scope>
    <source>
        <strain evidence="5">DSM 44626</strain>
    </source>
</reference>
<feature type="domain" description="Mce/MlaD" evidence="3">
    <location>
        <begin position="45"/>
        <end position="120"/>
    </location>
</feature>
<dbReference type="EMBL" id="LQPY01000041">
    <property type="protein sequence ID" value="ORW99237.1"/>
    <property type="molecule type" value="Genomic_DNA"/>
</dbReference>
<dbReference type="Proteomes" id="UP000028880">
    <property type="component" value="Unassembled WGS sequence"/>
</dbReference>
<dbReference type="InterPro" id="IPR003399">
    <property type="entry name" value="Mce/MlaD"/>
</dbReference>
<proteinExistence type="predicted"/>
<evidence type="ECO:0000259" key="3">
    <source>
        <dbReference type="Pfam" id="PF02470"/>
    </source>
</evidence>
<gene>
    <name evidence="6" type="ORF">AWC29_28385</name>
    <name evidence="5" type="ORF">BN973_02930</name>
</gene>
<keyword evidence="2" id="KW-0472">Membrane</keyword>
<sequence length="462" mass="48895">MDSLMPGHDRRLHPAWWTLFLIATVAGLVFLTSSLYRGSFNSYIVVTLISDRAGLVMEPGGKVKMRGVEVGRVSQITDDTKRVRLQLEIFPEQVPLIPSNVRAKIRATTAFGAKYVDFEYPEHPSPQHISAGEVLKSQNVSTEVNTIFQNLVNLLHKVDTSKLNAVLSALAEGVRGKGQKMGEATTAANQVLIALNDRKTTIDADWRALKGFGDTYAAAASDIVATLDAATTTSQTITAEASSMDALLLSVIGFSNSGIDLLAPNLGNFVNGFNVLAPTADLLLKYNPEYACTILGAQFFHDHGSGALGGNGRAVQLDSALLFGDDMYRYPENLPIVAAKGGPDGKPGCGSLPIVDNNWPQRYLVTNTGWGTGLDLRPNPGIGHPWWINYFPVTRAVPEPPPVRGFGPPAPGPVVPPGSPAYGAPWYGPDGTPLAPGVPPPPPAAGATPAPPVGADTPQGTP</sequence>
<dbReference type="GO" id="GO:0005576">
    <property type="term" value="C:extracellular region"/>
    <property type="evidence" value="ECO:0007669"/>
    <property type="project" value="TreeGrafter"/>
</dbReference>
<feature type="region of interest" description="Disordered" evidence="1">
    <location>
        <begin position="408"/>
        <end position="462"/>
    </location>
</feature>
<dbReference type="Pfam" id="PF11887">
    <property type="entry name" value="Mce4_CUP1"/>
    <property type="match status" value="1"/>
</dbReference>
<dbReference type="NCBIfam" id="TIGR00996">
    <property type="entry name" value="Mtu_fam_mce"/>
    <property type="match status" value="1"/>
</dbReference>
<keyword evidence="2" id="KW-1133">Transmembrane helix</keyword>
<protein>
    <submittedName>
        <fullName evidence="6">MCE-family protein MCE3A</fullName>
    </submittedName>
    <submittedName>
        <fullName evidence="5">Virulence factor Mce family protein</fullName>
    </submittedName>
</protein>
<name>A0A024JY29_9MYCO</name>
<dbReference type="Pfam" id="PF02470">
    <property type="entry name" value="MlaD"/>
    <property type="match status" value="1"/>
</dbReference>
<feature type="compositionally biased region" description="Pro residues" evidence="1">
    <location>
        <begin position="408"/>
        <end position="419"/>
    </location>
</feature>
<evidence type="ECO:0000313" key="5">
    <source>
        <dbReference type="EMBL" id="CDO88561.1"/>
    </source>
</evidence>
<reference evidence="6 7" key="3">
    <citation type="submission" date="2016-01" db="EMBL/GenBank/DDBJ databases">
        <title>The new phylogeny of the genus Mycobacterium.</title>
        <authorList>
            <person name="Tarcisio F."/>
            <person name="Conor M."/>
            <person name="Antonella G."/>
            <person name="Elisabetta G."/>
            <person name="Giulia F.S."/>
            <person name="Sara T."/>
            <person name="Anna F."/>
            <person name="Clotilde B."/>
            <person name="Roberto B."/>
            <person name="Veronica D.S."/>
            <person name="Fabio R."/>
            <person name="Monica P."/>
            <person name="Olivier J."/>
            <person name="Enrico T."/>
            <person name="Nicola S."/>
        </authorList>
    </citation>
    <scope>NUCLEOTIDE SEQUENCE [LARGE SCALE GENOMIC DNA]</scope>
    <source>
        <strain evidence="6 7">DSM 44626</strain>
    </source>
</reference>
<dbReference type="OrthoDB" id="3460188at2"/>
<dbReference type="InterPro" id="IPR052336">
    <property type="entry name" value="MlaD_Phospholipid_Transporter"/>
</dbReference>
<feature type="transmembrane region" description="Helical" evidence="2">
    <location>
        <begin position="15"/>
        <end position="36"/>
    </location>
</feature>
<dbReference type="EMBL" id="HG964446">
    <property type="protein sequence ID" value="CDO88561.1"/>
    <property type="molecule type" value="Genomic_DNA"/>
</dbReference>
<evidence type="ECO:0000256" key="1">
    <source>
        <dbReference type="SAM" id="MobiDB-lite"/>
    </source>
</evidence>
<evidence type="ECO:0000259" key="4">
    <source>
        <dbReference type="Pfam" id="PF11887"/>
    </source>
</evidence>
<keyword evidence="7" id="KW-1185">Reference proteome</keyword>
<evidence type="ECO:0000256" key="2">
    <source>
        <dbReference type="SAM" id="Phobius"/>
    </source>
</evidence>
<organism evidence="5">
    <name type="scientific">Mycobacterium triplex</name>
    <dbReference type="NCBI Taxonomy" id="47839"/>
    <lineage>
        <taxon>Bacteria</taxon>
        <taxon>Bacillati</taxon>
        <taxon>Actinomycetota</taxon>
        <taxon>Actinomycetes</taxon>
        <taxon>Mycobacteriales</taxon>
        <taxon>Mycobacteriaceae</taxon>
        <taxon>Mycobacterium</taxon>
        <taxon>Mycobacterium simiae complex</taxon>
    </lineage>
</organism>
<feature type="compositionally biased region" description="Pro residues" evidence="1">
    <location>
        <begin position="436"/>
        <end position="452"/>
    </location>
</feature>
<dbReference type="PANTHER" id="PTHR33371:SF19">
    <property type="entry name" value="MCE-FAMILY PROTEIN MCE4A"/>
    <property type="match status" value="1"/>
</dbReference>
<dbReference type="AlphaFoldDB" id="A0A024JY29"/>
<evidence type="ECO:0000313" key="7">
    <source>
        <dbReference type="Proteomes" id="UP000193710"/>
    </source>
</evidence>
<feature type="domain" description="Mammalian cell entry C-terminal" evidence="4">
    <location>
        <begin position="125"/>
        <end position="343"/>
    </location>
</feature>
<dbReference type="InterPro" id="IPR024516">
    <property type="entry name" value="Mce_C"/>
</dbReference>
<accession>A0A024JY29</accession>
<evidence type="ECO:0000313" key="6">
    <source>
        <dbReference type="EMBL" id="ORW99237.1"/>
    </source>
</evidence>
<dbReference type="InterPro" id="IPR005693">
    <property type="entry name" value="Mce"/>
</dbReference>
<feature type="compositionally biased region" description="Low complexity" evidence="1">
    <location>
        <begin position="420"/>
        <end position="435"/>
    </location>
</feature>
<dbReference type="eggNOG" id="COG1463">
    <property type="taxonomic scope" value="Bacteria"/>
</dbReference>
<keyword evidence="2" id="KW-0812">Transmembrane</keyword>
<dbReference type="GO" id="GO:0051701">
    <property type="term" value="P:biological process involved in interaction with host"/>
    <property type="evidence" value="ECO:0007669"/>
    <property type="project" value="TreeGrafter"/>
</dbReference>
<dbReference type="STRING" id="47839.BN973_02930"/>
<dbReference type="PANTHER" id="PTHR33371">
    <property type="entry name" value="INTERMEMBRANE PHOSPHOLIPID TRANSPORT SYSTEM BINDING PROTEIN MLAD-RELATED"/>
    <property type="match status" value="1"/>
</dbReference>
<dbReference type="HOGENOM" id="CLU_040159_0_0_11"/>
<reference evidence="5" key="1">
    <citation type="journal article" date="2014" name="Genome Announc.">
        <title>Draft Genome Sequence of Mycobacterium triplex DSM 44626.</title>
        <authorList>
            <person name="Sassi M."/>
            <person name="Croce O."/>
            <person name="Robert C."/>
            <person name="Raoult D."/>
            <person name="Drancourt M."/>
        </authorList>
    </citation>
    <scope>NUCLEOTIDE SEQUENCE [LARGE SCALE GENOMIC DNA]</scope>
    <source>
        <strain evidence="5">DSM 44626</strain>
    </source>
</reference>
<feature type="compositionally biased region" description="Low complexity" evidence="1">
    <location>
        <begin position="453"/>
        <end position="462"/>
    </location>
</feature>